<dbReference type="PANTHER" id="PTHR11136">
    <property type="entry name" value="FOLYLPOLYGLUTAMATE SYNTHASE-RELATED"/>
    <property type="match status" value="1"/>
</dbReference>
<dbReference type="GO" id="GO:0004326">
    <property type="term" value="F:tetrahydrofolylpolyglutamate synthase activity"/>
    <property type="evidence" value="ECO:0007669"/>
    <property type="project" value="InterPro"/>
</dbReference>
<gene>
    <name evidence="8" type="ORF">SAMN03080614_101441</name>
</gene>
<evidence type="ECO:0000256" key="2">
    <source>
        <dbReference type="ARBA" id="ARBA00022598"/>
    </source>
</evidence>
<comment type="similarity">
    <text evidence="1">Belongs to the folylpolyglutamate synthase family.</text>
</comment>
<keyword evidence="6" id="KW-0460">Magnesium</keyword>
<keyword evidence="4" id="KW-0547">Nucleotide-binding</keyword>
<evidence type="ECO:0000313" key="8">
    <source>
        <dbReference type="EMBL" id="SES86595.1"/>
    </source>
</evidence>
<name>A0A1H9ZXZ8_9FIRM</name>
<dbReference type="GO" id="GO:0008841">
    <property type="term" value="F:dihydrofolate synthase activity"/>
    <property type="evidence" value="ECO:0007669"/>
    <property type="project" value="TreeGrafter"/>
</dbReference>
<evidence type="ECO:0000256" key="6">
    <source>
        <dbReference type="ARBA" id="ARBA00022842"/>
    </source>
</evidence>
<dbReference type="GO" id="GO:0005737">
    <property type="term" value="C:cytoplasm"/>
    <property type="evidence" value="ECO:0007669"/>
    <property type="project" value="TreeGrafter"/>
</dbReference>
<dbReference type="InterPro" id="IPR001763">
    <property type="entry name" value="Rhodanese-like_dom"/>
</dbReference>
<reference evidence="9" key="1">
    <citation type="submission" date="2016-10" db="EMBL/GenBank/DDBJ databases">
        <authorList>
            <person name="Varghese N."/>
            <person name="Submissions S."/>
        </authorList>
    </citation>
    <scope>NUCLEOTIDE SEQUENCE [LARGE SCALE GENOMIC DNA]</scope>
    <source>
        <strain evidence="9">DSM 13577</strain>
    </source>
</reference>
<dbReference type="InterPro" id="IPR001645">
    <property type="entry name" value="Folylpolyglutamate_synth"/>
</dbReference>
<dbReference type="NCBIfam" id="TIGR01499">
    <property type="entry name" value="folC"/>
    <property type="match status" value="1"/>
</dbReference>
<dbReference type="Proteomes" id="UP000243819">
    <property type="component" value="Unassembled WGS sequence"/>
</dbReference>
<accession>A0A1H9ZXZ8</accession>
<dbReference type="PROSITE" id="PS50206">
    <property type="entry name" value="RHODANESE_3"/>
    <property type="match status" value="1"/>
</dbReference>
<organism evidence="8 9">
    <name type="scientific">Anaerobranca gottschalkii DSM 13577</name>
    <dbReference type="NCBI Taxonomy" id="1120990"/>
    <lineage>
        <taxon>Bacteria</taxon>
        <taxon>Bacillati</taxon>
        <taxon>Bacillota</taxon>
        <taxon>Clostridia</taxon>
        <taxon>Eubacteriales</taxon>
        <taxon>Proteinivoracaceae</taxon>
        <taxon>Anaerobranca</taxon>
    </lineage>
</organism>
<evidence type="ECO:0000256" key="4">
    <source>
        <dbReference type="ARBA" id="ARBA00022741"/>
    </source>
</evidence>
<evidence type="ECO:0000256" key="5">
    <source>
        <dbReference type="ARBA" id="ARBA00022840"/>
    </source>
</evidence>
<dbReference type="PANTHER" id="PTHR11136:SF0">
    <property type="entry name" value="DIHYDROFOLATE SYNTHETASE-RELATED"/>
    <property type="match status" value="1"/>
</dbReference>
<feature type="domain" description="Rhodanese" evidence="7">
    <location>
        <begin position="17"/>
        <end position="88"/>
    </location>
</feature>
<keyword evidence="2" id="KW-0436">Ligase</keyword>
<dbReference type="GO" id="GO:0005524">
    <property type="term" value="F:ATP binding"/>
    <property type="evidence" value="ECO:0007669"/>
    <property type="project" value="UniProtKB-KW"/>
</dbReference>
<dbReference type="InterPro" id="IPR036565">
    <property type="entry name" value="Mur-like_cat_sf"/>
</dbReference>
<keyword evidence="5" id="KW-0067">ATP-binding</keyword>
<keyword evidence="9" id="KW-1185">Reference proteome</keyword>
<dbReference type="InterPro" id="IPR036615">
    <property type="entry name" value="Mur_ligase_C_dom_sf"/>
</dbReference>
<dbReference type="RefSeq" id="WP_091350021.1">
    <property type="nucleotide sequence ID" value="NZ_FOIF01000014.1"/>
</dbReference>
<keyword evidence="3" id="KW-0479">Metal-binding</keyword>
<dbReference type="STRING" id="1120990.SAMN03080614_101441"/>
<evidence type="ECO:0000259" key="7">
    <source>
        <dbReference type="PROSITE" id="PS50206"/>
    </source>
</evidence>
<evidence type="ECO:0000256" key="3">
    <source>
        <dbReference type="ARBA" id="ARBA00022723"/>
    </source>
</evidence>
<dbReference type="SUPFAM" id="SSF53623">
    <property type="entry name" value="MurD-like peptide ligases, catalytic domain"/>
    <property type="match status" value="1"/>
</dbReference>
<dbReference type="Gene3D" id="3.40.1190.10">
    <property type="entry name" value="Mur-like, catalytic domain"/>
    <property type="match status" value="1"/>
</dbReference>
<dbReference type="GO" id="GO:0046872">
    <property type="term" value="F:metal ion binding"/>
    <property type="evidence" value="ECO:0007669"/>
    <property type="project" value="UniProtKB-KW"/>
</dbReference>
<sequence>MLKDAIDFIYSFYNEALPLIKFDAHDREFRNPQYIRELIGEFGVKVDRAKNILVVGSKGKGTTATLLAEILRNQGYKVGLFTSPHLERFTERIKINGEEIEENLLINYINQLKPIAEKKAAQIPKPYYLGPNGLFLTIALKYFADGNTDFNVLESGRGGQYDDIYKMGDYVIFTPIVLEHKYRLGPTLRDVVQTKGLIVDEKTKKVVISKQTPDVIKDLKNCFSQRVEVYQYGEDFHLESHFLEQGRSSFSVHLKGEIFIVKLSTLAEYIGINLSAALMMAKELLPNFNKEKLLLLENIQFNGRCEIIGSQPLIILDGMICRESAEYVVNAFKKAELSGEKVAIVAIPKDKDYQGVIEVLCKKFSKVILTKSIGAQYPFFQDSIPLEVLKVRCPIILTEKLDDALKLAEKTCPDVIGIFGTQSLIGEARKKIQKSFDKR</sequence>
<dbReference type="AlphaFoldDB" id="A0A1H9ZXZ8"/>
<evidence type="ECO:0000313" key="9">
    <source>
        <dbReference type="Proteomes" id="UP000243819"/>
    </source>
</evidence>
<dbReference type="InterPro" id="IPR013221">
    <property type="entry name" value="Mur_ligase_cen"/>
</dbReference>
<dbReference type="SUPFAM" id="SSF53244">
    <property type="entry name" value="MurD-like peptide ligases, peptide-binding domain"/>
    <property type="match status" value="1"/>
</dbReference>
<dbReference type="OrthoDB" id="9809356at2"/>
<dbReference type="EMBL" id="FOIF01000014">
    <property type="protein sequence ID" value="SES86595.1"/>
    <property type="molecule type" value="Genomic_DNA"/>
</dbReference>
<proteinExistence type="inferred from homology"/>
<protein>
    <submittedName>
        <fullName evidence="8">Dihydrofolate synthase / folylpolyglutamate synthase</fullName>
    </submittedName>
</protein>
<dbReference type="Gene3D" id="3.90.190.20">
    <property type="entry name" value="Mur ligase, C-terminal domain"/>
    <property type="match status" value="1"/>
</dbReference>
<evidence type="ECO:0000256" key="1">
    <source>
        <dbReference type="ARBA" id="ARBA00008276"/>
    </source>
</evidence>
<dbReference type="Pfam" id="PF08245">
    <property type="entry name" value="Mur_ligase_M"/>
    <property type="match status" value="1"/>
</dbReference>